<comment type="caution">
    <text evidence="3">The sequence shown here is derived from an EMBL/GenBank/DDBJ whole genome shotgun (WGS) entry which is preliminary data.</text>
</comment>
<dbReference type="Pfam" id="PF25597">
    <property type="entry name" value="SH3_retrovirus"/>
    <property type="match status" value="1"/>
</dbReference>
<feature type="compositionally biased region" description="Acidic residues" evidence="1">
    <location>
        <begin position="217"/>
        <end position="229"/>
    </location>
</feature>
<dbReference type="PANTHER" id="PTHR42648:SF28">
    <property type="entry name" value="TRANSPOSON-ENCODED PROTEIN WITH RIBONUCLEASE H-LIKE AND RETROVIRUS ZINC FINGER-LIKE DOMAINS"/>
    <property type="match status" value="1"/>
</dbReference>
<feature type="region of interest" description="Disordered" evidence="1">
    <location>
        <begin position="203"/>
        <end position="247"/>
    </location>
</feature>
<sequence length="317" mass="36011">MHDVQSLDASGDLKVENELVMIKRQSCASLSQKTGTYQRGETTGSGKAVAVWEKNLVWIAQDLLAEATCTAAYLINRLPSTAIEKNTPLEMWSRHPSDYEILRIFGCVTYPHDKILRIFGCAAYPHDKQGKLEPRAVKCILLGYREGVKGYRLYRLDNESPKIATNRNVVFNESVMYKDTLKDSGAGADKSVEELQVEMELQRLNNHTPKEDLTDQKDDDDEDSGDQETDQTSNLTDYQLARDREPMTRTKPLRFQDESDMEAYAFVAAGEEDTHEPLAYQEIVAYEDSSKWKAAMKKEMDSLRKNKTWEVVDHPAG</sequence>
<dbReference type="AlphaFoldDB" id="A0A699GTC4"/>
<dbReference type="PANTHER" id="PTHR42648">
    <property type="entry name" value="TRANSPOSASE, PUTATIVE-RELATED"/>
    <property type="match status" value="1"/>
</dbReference>
<dbReference type="EMBL" id="BKCJ010042573">
    <property type="protein sequence ID" value="GEW02889.1"/>
    <property type="molecule type" value="Genomic_DNA"/>
</dbReference>
<reference evidence="3" key="1">
    <citation type="journal article" date="2019" name="Sci. Rep.">
        <title>Draft genome of Tanacetum cinerariifolium, the natural source of mosquito coil.</title>
        <authorList>
            <person name="Yamashiro T."/>
            <person name="Shiraishi A."/>
            <person name="Satake H."/>
            <person name="Nakayama K."/>
        </authorList>
    </citation>
    <scope>NUCLEOTIDE SEQUENCE</scope>
</reference>
<protein>
    <recommendedName>
        <fullName evidence="2">Retroviral polymerase SH3-like domain-containing protein</fullName>
    </recommendedName>
</protein>
<evidence type="ECO:0000313" key="3">
    <source>
        <dbReference type="EMBL" id="GEW02889.1"/>
    </source>
</evidence>
<organism evidence="3">
    <name type="scientific">Tanacetum cinerariifolium</name>
    <name type="common">Dalmatian daisy</name>
    <name type="synonym">Chrysanthemum cinerariifolium</name>
    <dbReference type="NCBI Taxonomy" id="118510"/>
    <lineage>
        <taxon>Eukaryota</taxon>
        <taxon>Viridiplantae</taxon>
        <taxon>Streptophyta</taxon>
        <taxon>Embryophyta</taxon>
        <taxon>Tracheophyta</taxon>
        <taxon>Spermatophyta</taxon>
        <taxon>Magnoliopsida</taxon>
        <taxon>eudicotyledons</taxon>
        <taxon>Gunneridae</taxon>
        <taxon>Pentapetalae</taxon>
        <taxon>asterids</taxon>
        <taxon>campanulids</taxon>
        <taxon>Asterales</taxon>
        <taxon>Asteraceae</taxon>
        <taxon>Asteroideae</taxon>
        <taxon>Anthemideae</taxon>
        <taxon>Anthemidinae</taxon>
        <taxon>Tanacetum</taxon>
    </lineage>
</organism>
<dbReference type="InterPro" id="IPR039537">
    <property type="entry name" value="Retrotran_Ty1/copia-like"/>
</dbReference>
<name>A0A699GTC4_TANCI</name>
<proteinExistence type="predicted"/>
<accession>A0A699GTC4</accession>
<evidence type="ECO:0000256" key="1">
    <source>
        <dbReference type="SAM" id="MobiDB-lite"/>
    </source>
</evidence>
<dbReference type="InterPro" id="IPR057670">
    <property type="entry name" value="SH3_retrovirus"/>
</dbReference>
<gene>
    <name evidence="3" type="ORF">Tci_174865</name>
</gene>
<evidence type="ECO:0000259" key="2">
    <source>
        <dbReference type="Pfam" id="PF25597"/>
    </source>
</evidence>
<feature type="domain" description="Retroviral polymerase SH3-like" evidence="2">
    <location>
        <begin position="121"/>
        <end position="182"/>
    </location>
</feature>